<dbReference type="Proteomes" id="UP000449969">
    <property type="component" value="Unassembled WGS sequence"/>
</dbReference>
<keyword evidence="6" id="KW-1185">Reference proteome</keyword>
<dbReference type="GO" id="GO:0008168">
    <property type="term" value="F:methyltransferase activity"/>
    <property type="evidence" value="ECO:0007669"/>
    <property type="project" value="UniProtKB-KW"/>
</dbReference>
<dbReference type="EMBL" id="WQNE01000024">
    <property type="protein sequence ID" value="MVT76338.1"/>
    <property type="molecule type" value="Genomic_DNA"/>
</dbReference>
<dbReference type="InterPro" id="IPR029063">
    <property type="entry name" value="SAM-dependent_MTases_sf"/>
</dbReference>
<evidence type="ECO:0000313" key="6">
    <source>
        <dbReference type="Proteomes" id="UP000449969"/>
    </source>
</evidence>
<evidence type="ECO:0000259" key="4">
    <source>
        <dbReference type="Pfam" id="PF08242"/>
    </source>
</evidence>
<dbReference type="RefSeq" id="WP_157332751.1">
    <property type="nucleotide sequence ID" value="NZ_WQNE01000024.1"/>
</dbReference>
<name>A0A844TB67_9BRAD</name>
<dbReference type="OrthoDB" id="9773188at2"/>
<keyword evidence="2 5" id="KW-0808">Transferase</keyword>
<feature type="domain" description="Methyltransferase type 12" evidence="4">
    <location>
        <begin position="46"/>
        <end position="143"/>
    </location>
</feature>
<evidence type="ECO:0000256" key="2">
    <source>
        <dbReference type="ARBA" id="ARBA00022679"/>
    </source>
</evidence>
<reference evidence="5 6" key="1">
    <citation type="submission" date="2019-12" db="EMBL/GenBank/DDBJ databases">
        <title>Draft genome sequences Bradyrhizobium cajani AMBPC1010, Bradyrhizobium pachyrhizi AMBPC1040 and Bradyrhizobium yuanmingense ALSPC3051, three plant growth promoting strains isolated from nodules of Cajanus cajan L. in Dominican Republic.</title>
        <authorList>
            <person name="Flores-Felix J.D."/>
            <person name="Araujo J."/>
            <person name="Diaz-Alcantara C."/>
            <person name="Gonzalez-Andres F."/>
            <person name="Velazquez E."/>
        </authorList>
    </citation>
    <scope>NUCLEOTIDE SEQUENCE [LARGE SCALE GENOMIC DNA]</scope>
    <source>
        <strain evidence="5 6">1010</strain>
    </source>
</reference>
<sequence length="211" mass="23902">MARALPDILPAYPTAGFLQRIMIRHRPDICPPWPLYEHIPQGASVLDIGCGTGAHLVTLAALGQISIGHGADISSKAIAQAALAATNYPQCDLTFQAIKSIDDVPQKQFDVTMMIDVMHHVPLKNRIATLAGCVKRLKPRGFFIYKDMADEPFFDAFLNRLHDLVIAREWIRYLPLEVAVEWAAHFDLQLIRSSQYRKLFYRHELLVFRKP</sequence>
<protein>
    <submittedName>
        <fullName evidence="5">Methyltransferase</fullName>
    </submittedName>
</protein>
<dbReference type="SUPFAM" id="SSF53335">
    <property type="entry name" value="S-adenosyl-L-methionine-dependent methyltransferases"/>
    <property type="match status" value="1"/>
</dbReference>
<proteinExistence type="predicted"/>
<dbReference type="CDD" id="cd02440">
    <property type="entry name" value="AdoMet_MTases"/>
    <property type="match status" value="1"/>
</dbReference>
<keyword evidence="1 5" id="KW-0489">Methyltransferase</keyword>
<dbReference type="GO" id="GO:0032259">
    <property type="term" value="P:methylation"/>
    <property type="evidence" value="ECO:0007669"/>
    <property type="project" value="UniProtKB-KW"/>
</dbReference>
<dbReference type="Gene3D" id="3.40.50.150">
    <property type="entry name" value="Vaccinia Virus protein VP39"/>
    <property type="match status" value="1"/>
</dbReference>
<gene>
    <name evidence="5" type="ORF">GPL20_25345</name>
</gene>
<organism evidence="5 6">
    <name type="scientific">Bradyrhizobium cajani</name>
    <dbReference type="NCBI Taxonomy" id="1928661"/>
    <lineage>
        <taxon>Bacteria</taxon>
        <taxon>Pseudomonadati</taxon>
        <taxon>Pseudomonadota</taxon>
        <taxon>Alphaproteobacteria</taxon>
        <taxon>Hyphomicrobiales</taxon>
        <taxon>Nitrobacteraceae</taxon>
        <taxon>Bradyrhizobium</taxon>
    </lineage>
</organism>
<evidence type="ECO:0000256" key="1">
    <source>
        <dbReference type="ARBA" id="ARBA00022603"/>
    </source>
</evidence>
<accession>A0A844TB67</accession>
<dbReference type="AlphaFoldDB" id="A0A844TB67"/>
<dbReference type="PANTHER" id="PTHR43464:SF19">
    <property type="entry name" value="UBIQUINONE BIOSYNTHESIS O-METHYLTRANSFERASE, MITOCHONDRIAL"/>
    <property type="match status" value="1"/>
</dbReference>
<keyword evidence="3" id="KW-0949">S-adenosyl-L-methionine</keyword>
<dbReference type="PANTHER" id="PTHR43464">
    <property type="entry name" value="METHYLTRANSFERASE"/>
    <property type="match status" value="1"/>
</dbReference>
<evidence type="ECO:0000256" key="3">
    <source>
        <dbReference type="ARBA" id="ARBA00022691"/>
    </source>
</evidence>
<dbReference type="Pfam" id="PF08242">
    <property type="entry name" value="Methyltransf_12"/>
    <property type="match status" value="1"/>
</dbReference>
<evidence type="ECO:0000313" key="5">
    <source>
        <dbReference type="EMBL" id="MVT76338.1"/>
    </source>
</evidence>
<dbReference type="InterPro" id="IPR013217">
    <property type="entry name" value="Methyltransf_12"/>
</dbReference>
<comment type="caution">
    <text evidence="5">The sequence shown here is derived from an EMBL/GenBank/DDBJ whole genome shotgun (WGS) entry which is preliminary data.</text>
</comment>